<feature type="transmembrane region" description="Helical" evidence="3">
    <location>
        <begin position="930"/>
        <end position="949"/>
    </location>
</feature>
<keyword evidence="1" id="KW-0677">Repeat</keyword>
<dbReference type="GO" id="GO:0005886">
    <property type="term" value="C:plasma membrane"/>
    <property type="evidence" value="ECO:0007669"/>
    <property type="project" value="TreeGrafter"/>
</dbReference>
<feature type="region of interest" description="Disordered" evidence="2">
    <location>
        <begin position="147"/>
        <end position="169"/>
    </location>
</feature>
<dbReference type="VEuPathDB" id="FungiDB:RhiirA1_497071"/>
<keyword evidence="3" id="KW-0472">Membrane</keyword>
<dbReference type="GO" id="GO:0098703">
    <property type="term" value="P:calcium ion import across plasma membrane"/>
    <property type="evidence" value="ECO:0007669"/>
    <property type="project" value="TreeGrafter"/>
</dbReference>
<accession>A0A2I1GIZ8</accession>
<evidence type="ECO:0000313" key="4">
    <source>
        <dbReference type="EMBL" id="PKY46599.1"/>
    </source>
</evidence>
<evidence type="ECO:0000313" key="5">
    <source>
        <dbReference type="Proteomes" id="UP000234323"/>
    </source>
</evidence>
<dbReference type="PANTHER" id="PTHR10582:SF2">
    <property type="entry name" value="INACTIVE"/>
    <property type="match status" value="1"/>
</dbReference>
<keyword evidence="3" id="KW-0812">Transmembrane</keyword>
<dbReference type="EMBL" id="LLXI01000465">
    <property type="protein sequence ID" value="PKY46599.1"/>
    <property type="molecule type" value="Genomic_DNA"/>
</dbReference>
<dbReference type="PANTHER" id="PTHR10582">
    <property type="entry name" value="TRANSIENT RECEPTOR POTENTIAL ION CHANNEL PROTEIN"/>
    <property type="match status" value="1"/>
</dbReference>
<feature type="transmembrane region" description="Helical" evidence="3">
    <location>
        <begin position="868"/>
        <end position="886"/>
    </location>
</feature>
<name>A0A2I1GIZ8_9GLOM</name>
<comment type="caution">
    <text evidence="4">The sequence shown here is derived from an EMBL/GenBank/DDBJ whole genome shotgun (WGS) entry which is preliminary data.</text>
</comment>
<dbReference type="AlphaFoldDB" id="A0A2I1GIZ8"/>
<evidence type="ECO:0008006" key="6">
    <source>
        <dbReference type="Google" id="ProtNLM"/>
    </source>
</evidence>
<dbReference type="VEuPathDB" id="FungiDB:RhiirA1_517046"/>
<dbReference type="InterPro" id="IPR024862">
    <property type="entry name" value="TRPV"/>
</dbReference>
<gene>
    <name evidence="4" type="ORF">RhiirA4_461497</name>
</gene>
<dbReference type="Proteomes" id="UP000234323">
    <property type="component" value="Unassembled WGS sequence"/>
</dbReference>
<keyword evidence="3" id="KW-1133">Transmembrane helix</keyword>
<keyword evidence="5" id="KW-1185">Reference proteome</keyword>
<reference evidence="4 5" key="1">
    <citation type="submission" date="2015-10" db="EMBL/GenBank/DDBJ databases">
        <title>Genome analyses suggest a sexual origin of heterokaryosis in a supposedly ancient asexual fungus.</title>
        <authorList>
            <person name="Ropars J."/>
            <person name="Sedzielewska K."/>
            <person name="Noel J."/>
            <person name="Charron P."/>
            <person name="Farinelli L."/>
            <person name="Marton T."/>
            <person name="Kruger M."/>
            <person name="Pelin A."/>
            <person name="Brachmann A."/>
            <person name="Corradi N."/>
        </authorList>
    </citation>
    <scope>NUCLEOTIDE SEQUENCE [LARGE SCALE GENOMIC DNA]</scope>
    <source>
        <strain evidence="4 5">A4</strain>
    </source>
</reference>
<organism evidence="4 5">
    <name type="scientific">Rhizophagus irregularis</name>
    <dbReference type="NCBI Taxonomy" id="588596"/>
    <lineage>
        <taxon>Eukaryota</taxon>
        <taxon>Fungi</taxon>
        <taxon>Fungi incertae sedis</taxon>
        <taxon>Mucoromycota</taxon>
        <taxon>Glomeromycotina</taxon>
        <taxon>Glomeromycetes</taxon>
        <taxon>Glomerales</taxon>
        <taxon>Glomeraceae</taxon>
        <taxon>Rhizophagus</taxon>
    </lineage>
</organism>
<feature type="transmembrane region" description="Helical" evidence="3">
    <location>
        <begin position="969"/>
        <end position="988"/>
    </location>
</feature>
<evidence type="ECO:0000256" key="1">
    <source>
        <dbReference type="ARBA" id="ARBA00022737"/>
    </source>
</evidence>
<feature type="transmembrane region" description="Helical" evidence="3">
    <location>
        <begin position="1009"/>
        <end position="1030"/>
    </location>
</feature>
<dbReference type="VEuPathDB" id="FungiDB:RhiirFUN_018236"/>
<proteinExistence type="predicted"/>
<sequence length="1069" mass="126176">MFNKYYKDLTDKVEDFSKQKNTNWHISTSADGKYILTFKFNYETQKFIIHEFDEKGQINEIKSYEIEGDFENNQKLQSKDDIYSKWMLAISNCIDQEFVFVAISCVSKFDMLVKTNEENETENLDNLKFTLKKNKKAGSIAIGIDKDENQGNNINEKQENEDNESNLNEKPGKTVIYKISLKSENNNYEKVYERYTSNEILNCFIFNGSGIYRFTYCEDNLKDLKHFNYPRKFMIELDTLYKTKTRALQLKNCVFDHYFYTVQYKGSQVMQLYDLKTMQIQQIFNIHENLNIYKKQPILAISKNKQMIAFSPGYRKLTLYLIESGLEINSKDFGKNAKIIDCQFKNNDLLMIIIKKPKKYEEILFWNLYDSELNRFQPCTEEINSKITLYTAKIPNELALVKDDGSILLVYDNILKSREEIKPEISNYSILIHMGNKSEPNEMYVECYKNKHTIFHHIELEINEQLLKHNKEPWVKNDFKRNLVFFNKNGSSQLYIGSSTIQVWSQKKENLVLEYIWANNIKEDCEVDNSLKILELKVDYNNNSFYLKIKWNEFTKEIQWPYKNQVITIEHACNTLEHLFYRQNKLVKNNNQYALEEIKHNISFIIWKFIKNNPTSTIWRLMDVRYNLMAKIIIGGPNNLIKYILFGDEKVKNKNLHIPRITRYVEMPSEESNNNSEIDISKSSDLEIAIELCKPGLEYNNRILVVTYLLKYYIKNATKHPGWLITISKALPTLYTYKLEYYARKLFYKRYMKGIEMSNIIDYSDIIPKNIQDTLNANAEQKFQAFSPISELISTSNQKDQVFPNPSIKIVPLYNFTTTNINNSNDAKNLSQFSPLVQIIRLDKNNDIFNNPAIEAAINYKWPSARNYFLRLFSIYILFAICFAHLEATEHLCNFLLFLIIIFYYSGCYLLVVELMQLWHHSWRHYINDIFNFVDLASVILALIIMSVHVVPSFSTENAFANIVTTKEIVVAISFTMLLLWFEFILYLRLFGEPAKYIYIIYNIIKSTWIFLIFMLLVIVGLSHTFLLLLQYPDFINLSRNTSNESTDNPAKDIITSFLSRDWNRPKKP</sequence>
<evidence type="ECO:0000256" key="3">
    <source>
        <dbReference type="SAM" id="Phobius"/>
    </source>
</evidence>
<feature type="transmembrane region" description="Helical" evidence="3">
    <location>
        <begin position="898"/>
        <end position="918"/>
    </location>
</feature>
<protein>
    <recommendedName>
        <fullName evidence="6">Ion transport domain-containing protein</fullName>
    </recommendedName>
</protein>
<dbReference type="GO" id="GO:0005216">
    <property type="term" value="F:monoatomic ion channel activity"/>
    <property type="evidence" value="ECO:0007669"/>
    <property type="project" value="InterPro"/>
</dbReference>
<evidence type="ECO:0000256" key="2">
    <source>
        <dbReference type="SAM" id="MobiDB-lite"/>
    </source>
</evidence>
<dbReference type="VEuPathDB" id="FungiDB:FUN_000842"/>